<reference evidence="2 4" key="1">
    <citation type="submission" date="2018-09" db="EMBL/GenBank/DDBJ databases">
        <title>Genomic investigation of the strawberry pathogen Phytophthora fragariae indicates pathogenicity is determined by transcriptional variation in three key races.</title>
        <authorList>
            <person name="Adams T.M."/>
            <person name="Armitage A.D."/>
            <person name="Sobczyk M.K."/>
            <person name="Bates H.J."/>
            <person name="Dunwell J.M."/>
            <person name="Nellist C.F."/>
            <person name="Harrison R.J."/>
        </authorList>
    </citation>
    <scope>NUCLEOTIDE SEQUENCE [LARGE SCALE GENOMIC DNA]</scope>
    <source>
        <strain evidence="2 4">SCRP249</strain>
        <strain evidence="3 5">SCRP333</strain>
    </source>
</reference>
<sequence length="81" mass="8048">MTIVSSGAASAASSVSLLSVSLSACASPFALPTDAPSRLSTFREALGNRRGGEAARVALRTGGIKGGQRCTSRHCGPKSAA</sequence>
<proteinExistence type="predicted"/>
<evidence type="ECO:0000256" key="1">
    <source>
        <dbReference type="SAM" id="SignalP"/>
    </source>
</evidence>
<keyword evidence="1" id="KW-0732">Signal</keyword>
<organism evidence="2 4">
    <name type="scientific">Phytophthora rubi</name>
    <dbReference type="NCBI Taxonomy" id="129364"/>
    <lineage>
        <taxon>Eukaryota</taxon>
        <taxon>Sar</taxon>
        <taxon>Stramenopiles</taxon>
        <taxon>Oomycota</taxon>
        <taxon>Peronosporomycetes</taxon>
        <taxon>Peronosporales</taxon>
        <taxon>Peronosporaceae</taxon>
        <taxon>Phytophthora</taxon>
    </lineage>
</organism>
<feature type="signal peptide" evidence="1">
    <location>
        <begin position="1"/>
        <end position="26"/>
    </location>
</feature>
<name>A0A6A3P2X3_9STRA</name>
<dbReference type="AlphaFoldDB" id="A0A6A3P2X3"/>
<evidence type="ECO:0000313" key="4">
    <source>
        <dbReference type="Proteomes" id="UP000429607"/>
    </source>
</evidence>
<dbReference type="Proteomes" id="UP000434957">
    <property type="component" value="Unassembled WGS sequence"/>
</dbReference>
<protein>
    <recommendedName>
        <fullName evidence="6">RxLR effector protein</fullName>
    </recommendedName>
</protein>
<keyword evidence="5" id="KW-1185">Reference proteome</keyword>
<evidence type="ECO:0008006" key="6">
    <source>
        <dbReference type="Google" id="ProtNLM"/>
    </source>
</evidence>
<dbReference type="EMBL" id="QXFV01000108">
    <property type="protein sequence ID" value="KAE9049801.1"/>
    <property type="molecule type" value="Genomic_DNA"/>
</dbReference>
<feature type="chain" id="PRO_5036165449" description="RxLR effector protein" evidence="1">
    <location>
        <begin position="27"/>
        <end position="81"/>
    </location>
</feature>
<evidence type="ECO:0000313" key="5">
    <source>
        <dbReference type="Proteomes" id="UP000434957"/>
    </source>
</evidence>
<evidence type="ECO:0000313" key="2">
    <source>
        <dbReference type="EMBL" id="KAE9049801.1"/>
    </source>
</evidence>
<accession>A0A6A3P2X3</accession>
<comment type="caution">
    <text evidence="2">The sequence shown here is derived from an EMBL/GenBank/DDBJ whole genome shotgun (WGS) entry which is preliminary data.</text>
</comment>
<dbReference type="Proteomes" id="UP000429607">
    <property type="component" value="Unassembled WGS sequence"/>
</dbReference>
<gene>
    <name evidence="2" type="ORF">PR001_g2972</name>
    <name evidence="3" type="ORF">PR003_g3193</name>
</gene>
<evidence type="ECO:0000313" key="3">
    <source>
        <dbReference type="EMBL" id="KAE9354793.1"/>
    </source>
</evidence>
<dbReference type="EMBL" id="QXFT01000108">
    <property type="protein sequence ID" value="KAE9354793.1"/>
    <property type="molecule type" value="Genomic_DNA"/>
</dbReference>